<keyword evidence="3" id="KW-0813">Transport</keyword>
<dbReference type="GO" id="GO:0005524">
    <property type="term" value="F:ATP binding"/>
    <property type="evidence" value="ECO:0007669"/>
    <property type="project" value="UniProtKB-KW"/>
</dbReference>
<dbReference type="PANTHER" id="PTHR43776:SF7">
    <property type="entry name" value="D,D-DIPEPTIDE TRANSPORT ATP-BINDING PROTEIN DDPF-RELATED"/>
    <property type="match status" value="1"/>
</dbReference>
<dbReference type="GO" id="GO:0005886">
    <property type="term" value="C:plasma membrane"/>
    <property type="evidence" value="ECO:0007669"/>
    <property type="project" value="UniProtKB-SubCell"/>
</dbReference>
<organism evidence="7 8">
    <name type="scientific">Tistrella mobilis (strain KA081020-065)</name>
    <dbReference type="NCBI Taxonomy" id="1110502"/>
    <lineage>
        <taxon>Bacteria</taxon>
        <taxon>Pseudomonadati</taxon>
        <taxon>Pseudomonadota</taxon>
        <taxon>Alphaproteobacteria</taxon>
        <taxon>Geminicoccales</taxon>
        <taxon>Geminicoccaceae</taxon>
        <taxon>Tistrella</taxon>
    </lineage>
</organism>
<dbReference type="InterPro" id="IPR027417">
    <property type="entry name" value="P-loop_NTPase"/>
</dbReference>
<evidence type="ECO:0000313" key="7">
    <source>
        <dbReference type="EMBL" id="AFK53022.1"/>
    </source>
</evidence>
<name>I3TJT4_TISMK</name>
<evidence type="ECO:0000256" key="5">
    <source>
        <dbReference type="ARBA" id="ARBA00022840"/>
    </source>
</evidence>
<dbReference type="InterPro" id="IPR013563">
    <property type="entry name" value="Oligopep_ABC_C"/>
</dbReference>
<accession>I3TJT4</accession>
<dbReference type="InterPro" id="IPR003593">
    <property type="entry name" value="AAA+_ATPase"/>
</dbReference>
<sequence>MPALTSAAPRLMARGLGLDVRHRDPGLFTRPRRAAIVSNIDLEVAPGEILGLVGESGSGKTTIGRMLAGEIAPDRGRVLLDGAALTLPLPPARRRAVQLVFQDTLGAFDPRMTLGRQLDEPLAVAGLPPADRRRRISAALDAMGLDPALLDRWPHQVSGGQRQRAVLARALSLDPSVLVLDEPVSALDVSVQAQVVNHLAALARDRGLAMVFISHDLGVVGHLAHRVAVLYLGRVVETGPVEAVFGAPAHPYTRALLDAVPVAHPGLRRPRLRLEGEPPAILNPPTGCAFHPRCPLAEDICRRQRPEPSARATARHLAACHFPPPAEA</sequence>
<proteinExistence type="inferred from homology"/>
<dbReference type="GO" id="GO:0015833">
    <property type="term" value="P:peptide transport"/>
    <property type="evidence" value="ECO:0007669"/>
    <property type="project" value="InterPro"/>
</dbReference>
<gene>
    <name evidence="7" type="ordered locus">TMO_1183</name>
</gene>
<dbReference type="eggNOG" id="COG4608">
    <property type="taxonomic scope" value="Bacteria"/>
</dbReference>
<evidence type="ECO:0000256" key="2">
    <source>
        <dbReference type="ARBA" id="ARBA00005417"/>
    </source>
</evidence>
<dbReference type="InterPro" id="IPR003439">
    <property type="entry name" value="ABC_transporter-like_ATP-bd"/>
</dbReference>
<dbReference type="KEGG" id="tmo:TMO_1183"/>
<feature type="domain" description="ABC transporter" evidence="6">
    <location>
        <begin position="20"/>
        <end position="257"/>
    </location>
</feature>
<evidence type="ECO:0000259" key="6">
    <source>
        <dbReference type="PROSITE" id="PS50893"/>
    </source>
</evidence>
<dbReference type="Gene3D" id="3.40.50.300">
    <property type="entry name" value="P-loop containing nucleotide triphosphate hydrolases"/>
    <property type="match status" value="1"/>
</dbReference>
<dbReference type="Pfam" id="PF00005">
    <property type="entry name" value="ABC_tran"/>
    <property type="match status" value="1"/>
</dbReference>
<keyword evidence="8" id="KW-1185">Reference proteome</keyword>
<dbReference type="InterPro" id="IPR017871">
    <property type="entry name" value="ABC_transporter-like_CS"/>
</dbReference>
<dbReference type="EMBL" id="CP003236">
    <property type="protein sequence ID" value="AFK53022.1"/>
    <property type="molecule type" value="Genomic_DNA"/>
</dbReference>
<dbReference type="AlphaFoldDB" id="I3TJT4"/>
<reference evidence="7 8" key="1">
    <citation type="journal article" date="2012" name="J. Am. Chem. Soc.">
        <title>Bacterial biosynthesis and maturation of the didemnin anti-cancer agents.</title>
        <authorList>
            <person name="Xu Y."/>
            <person name="Kersten R.D."/>
            <person name="Nam S.J."/>
            <person name="Lu L."/>
            <person name="Al-Suwailem A.M."/>
            <person name="Zheng H."/>
            <person name="Fenical W."/>
            <person name="Dorrestein P.C."/>
            <person name="Moore B.S."/>
            <person name="Qian P.Y."/>
        </authorList>
    </citation>
    <scope>NUCLEOTIDE SEQUENCE [LARGE SCALE GENOMIC DNA]</scope>
    <source>
        <strain evidence="7 8">KA081020-065</strain>
    </source>
</reference>
<dbReference type="GO" id="GO:0055085">
    <property type="term" value="P:transmembrane transport"/>
    <property type="evidence" value="ECO:0007669"/>
    <property type="project" value="UniProtKB-ARBA"/>
</dbReference>
<evidence type="ECO:0000256" key="3">
    <source>
        <dbReference type="ARBA" id="ARBA00022448"/>
    </source>
</evidence>
<dbReference type="SUPFAM" id="SSF52540">
    <property type="entry name" value="P-loop containing nucleoside triphosphate hydrolases"/>
    <property type="match status" value="1"/>
</dbReference>
<evidence type="ECO:0000256" key="4">
    <source>
        <dbReference type="ARBA" id="ARBA00022741"/>
    </source>
</evidence>
<dbReference type="InterPro" id="IPR050319">
    <property type="entry name" value="ABC_transp_ATP-bind"/>
</dbReference>
<comment type="similarity">
    <text evidence="2">Belongs to the ABC transporter superfamily.</text>
</comment>
<evidence type="ECO:0000256" key="1">
    <source>
        <dbReference type="ARBA" id="ARBA00004417"/>
    </source>
</evidence>
<dbReference type="HOGENOM" id="CLU_000604_1_23_5"/>
<dbReference type="GO" id="GO:0016887">
    <property type="term" value="F:ATP hydrolysis activity"/>
    <property type="evidence" value="ECO:0007669"/>
    <property type="project" value="InterPro"/>
</dbReference>
<keyword evidence="4" id="KW-0547">Nucleotide-binding</keyword>
<protein>
    <submittedName>
        <fullName evidence="7">Oligopeptide/dipeptide ABC transporter, ATPase subunit</fullName>
    </submittedName>
</protein>
<dbReference type="Proteomes" id="UP000005258">
    <property type="component" value="Chromosome"/>
</dbReference>
<keyword evidence="5" id="KW-0067">ATP-binding</keyword>
<dbReference type="PROSITE" id="PS00211">
    <property type="entry name" value="ABC_TRANSPORTER_1"/>
    <property type="match status" value="1"/>
</dbReference>
<dbReference type="PANTHER" id="PTHR43776">
    <property type="entry name" value="TRANSPORT ATP-BINDING PROTEIN"/>
    <property type="match status" value="1"/>
</dbReference>
<dbReference type="PROSITE" id="PS50893">
    <property type="entry name" value="ABC_TRANSPORTER_2"/>
    <property type="match status" value="1"/>
</dbReference>
<dbReference type="CDD" id="cd03257">
    <property type="entry name" value="ABC_NikE_OppD_transporters"/>
    <property type="match status" value="1"/>
</dbReference>
<dbReference type="SMART" id="SM00382">
    <property type="entry name" value="AAA"/>
    <property type="match status" value="1"/>
</dbReference>
<dbReference type="Pfam" id="PF08352">
    <property type="entry name" value="oligo_HPY"/>
    <property type="match status" value="1"/>
</dbReference>
<dbReference type="STRING" id="1110502.TMO_1183"/>
<evidence type="ECO:0000313" key="8">
    <source>
        <dbReference type="Proteomes" id="UP000005258"/>
    </source>
</evidence>
<comment type="subcellular location">
    <subcellularLocation>
        <location evidence="1">Cell inner membrane</location>
        <topology evidence="1">Peripheral membrane protein</topology>
    </subcellularLocation>
</comment>
<dbReference type="NCBIfam" id="TIGR01727">
    <property type="entry name" value="oligo_HPY"/>
    <property type="match status" value="1"/>
</dbReference>